<feature type="compositionally biased region" description="Low complexity" evidence="1">
    <location>
        <begin position="535"/>
        <end position="548"/>
    </location>
</feature>
<dbReference type="PANTHER" id="PTHR11731:SF193">
    <property type="entry name" value="DIPEPTIDYL PEPTIDASE 9"/>
    <property type="match status" value="1"/>
</dbReference>
<dbReference type="InterPro" id="IPR002469">
    <property type="entry name" value="Peptidase_S9B_N"/>
</dbReference>
<evidence type="ECO:0000256" key="1">
    <source>
        <dbReference type="SAM" id="MobiDB-lite"/>
    </source>
</evidence>
<dbReference type="GO" id="GO:0008236">
    <property type="term" value="F:serine-type peptidase activity"/>
    <property type="evidence" value="ECO:0007669"/>
    <property type="project" value="InterPro"/>
</dbReference>
<evidence type="ECO:0000313" key="3">
    <source>
        <dbReference type="EMBL" id="KNC26839.1"/>
    </source>
</evidence>
<accession>A0A0L0C5Z8</accession>
<dbReference type="PANTHER" id="PTHR11731">
    <property type="entry name" value="PROTEASE FAMILY S9B,C DIPEPTIDYL-PEPTIDASE IV-RELATED"/>
    <property type="match status" value="1"/>
</dbReference>
<feature type="region of interest" description="Disordered" evidence="1">
    <location>
        <begin position="102"/>
        <end position="131"/>
    </location>
</feature>
<feature type="region of interest" description="Disordered" evidence="1">
    <location>
        <begin position="628"/>
        <end position="668"/>
    </location>
</feature>
<dbReference type="GO" id="GO:0008239">
    <property type="term" value="F:dipeptidyl-peptidase activity"/>
    <property type="evidence" value="ECO:0007669"/>
    <property type="project" value="TreeGrafter"/>
</dbReference>
<feature type="compositionally biased region" description="Polar residues" evidence="1">
    <location>
        <begin position="628"/>
        <end position="637"/>
    </location>
</feature>
<feature type="domain" description="UMA" evidence="2">
    <location>
        <begin position="7"/>
        <end position="59"/>
    </location>
</feature>
<sequence length="1579" mass="176518">MYNANYMDGVPVKIAEKYKPPPAIYKLPQSLANKLNLDENYYRNCPAFAYDLQLEKKALSKIEQWKHIRQRNKELRKERISRREEQRKREIEDRQKNLLYSVSYPSTDDLSSGDEEEKIEENGKESLESKEMAPKICVTETVNSFHNILQPTVLSYNSSSGNSNSTLTPLIKSTFESNKLSNSFNYKDFEDDTSSPFDNIELKTINDLDVLAQVLHNTQIKSPAPVDIVSDNTTLTMSDTNTNETSNTNCYPEQQQRTQFSHNDSQKTVENIPKRNNNLPRFNYDLNSTQGALTELRDHHTISFSTIQYNANLPPPHTTASPQHQHNGQATATNDYYNYQANNHCNQNSNNPQQHNRIQALTDEQVSKSRSVPDILKELRDEVRNSEIRRYRNFNMESSTQNNAIEETSSNKMIRDKDTETEEILSQLDSKAIQLVEQISAMGFPLKRVARIVQLVGVDDKKSGATTTTSSSTPAMNVGQNVNVNTSSAVGGNIGQGPATLSMNTEPTPPIEVRSTSSFANLLDGFTSRVSGDRSQSAASTPSSSNSSLGAIGVAGSAPGIVPGGVASVGSISSLTSIGNTANAFYSSIGLAFNSLTSPITAAAAAASATTAEAAAVVVAAASAISNHLSSPTSTTPPRELDDEDEDCEEDDDEDDGDDRKEVSPTNKKSWTEIKATVNEIRKQLSNLSSMVPTNIQFRTLSDGRVRCYFLSTPPNAWETTLLYTDINLSMASPTVDELASPDSPNDSGSIRMGSPPSSKASSPTMTSGSFMGSSGGFMGNFNNSGIKRLQWNIVLQQPMSSVAASMGGGNVSVWSREFQLLQERKRLSTWGITSYELHKPSGKIVFPCFNDLYQCFDTGYNTSPLFPIQLRTCPQWAALDPQICPQNSDLIAYISGCDIWVTHTLSGHEERLTFAHDGRRSFADDPLSAGLPSYVMQEEFSRYQGYWWQPHSDDGIYRIVYEEVDESDVCLYTFPSAHSMPGEMEEYRFPRTGTANAKSKLKMVQFVLNESLQISDVCIKDLSYSLSVVLPWLEYIVRVGWTPDSKYVWMEGMDRKQQRLDLLLIPLDNFCETYSSSTSSPSGSTDHSWKSPYCRTVSPLQVLNTQVSDTWINVHDLLHFLEITDTTVTFLWASEETGFRHIYLITSSLSAKTMNGCNEASTVPPNTNAFDSSQRLKFHGTTNMADNHGDIIDAATLHPRIINKVALTSGEWEVLGRNLWVDKENQLVYFLGLRETPLEKHLYVVSLQRPEHIRQLTEPGYSYLVEFDESCQLMLQVYCNIQRLPSCKVMRVAQTCQNGGVNGIQLSLMGYLHEGGKPEPHYCPQIYSPQLPSGEIVYAMVFKPHNFQLGVKYPTVLNVYGGPEVQTVNNTFKGKHQLRMHMLAAQGYCVICIDSRGSRHRGIKFEGHIRCRMGQVELNDQVDALRILADQLGYIDMNRVGIHGWSYGGYLSLMGLVHYPNIFKVAIAGAPVTNWEYYDTGYTERYMDLPQNNKHGYTAGSVLNYIHAFPDEDNRLLLIHGLIDENVHFFHTSQLINALNKANKPYTLHIFPDERHSLRNLESNKNYETKLLSFLQNL</sequence>
<feature type="region of interest" description="Disordered" evidence="1">
    <location>
        <begin position="461"/>
        <end position="513"/>
    </location>
</feature>
<dbReference type="InterPro" id="IPR029058">
    <property type="entry name" value="AB_hydrolase_fold"/>
</dbReference>
<evidence type="ECO:0000313" key="4">
    <source>
        <dbReference type="Proteomes" id="UP000037069"/>
    </source>
</evidence>
<feature type="compositionally biased region" description="Polar residues" evidence="1">
    <location>
        <begin position="318"/>
        <end position="330"/>
    </location>
</feature>
<dbReference type="Pfam" id="PF00326">
    <property type="entry name" value="Peptidase_S9"/>
    <property type="match status" value="1"/>
</dbReference>
<dbReference type="InterPro" id="IPR023340">
    <property type="entry name" value="UMA"/>
</dbReference>
<proteinExistence type="predicted"/>
<feature type="region of interest" description="Disordered" evidence="1">
    <location>
        <begin position="311"/>
        <end position="330"/>
    </location>
</feature>
<dbReference type="SUPFAM" id="SSF82171">
    <property type="entry name" value="DPP6 N-terminal domain-like"/>
    <property type="match status" value="1"/>
</dbReference>
<dbReference type="STRING" id="7375.A0A0L0C5Z8"/>
<protein>
    <recommendedName>
        <fullName evidence="2">UMA domain-containing protein</fullName>
    </recommendedName>
</protein>
<dbReference type="InterPro" id="IPR050278">
    <property type="entry name" value="Serine_Prot_S9B/DPPIV"/>
</dbReference>
<feature type="region of interest" description="Disordered" evidence="1">
    <location>
        <begin position="735"/>
        <end position="768"/>
    </location>
</feature>
<dbReference type="Gene3D" id="2.140.10.30">
    <property type="entry name" value="Dipeptidylpeptidase IV, N-terminal domain"/>
    <property type="match status" value="2"/>
</dbReference>
<dbReference type="Gene3D" id="3.40.50.1820">
    <property type="entry name" value="alpha/beta hydrolase"/>
    <property type="match status" value="1"/>
</dbReference>
<dbReference type="Proteomes" id="UP000037069">
    <property type="component" value="Unassembled WGS sequence"/>
</dbReference>
<dbReference type="Pfam" id="PF00930">
    <property type="entry name" value="DPPIV_N"/>
    <property type="match status" value="1"/>
</dbReference>
<dbReference type="PROSITE" id="PS51497">
    <property type="entry name" value="UMA"/>
    <property type="match status" value="1"/>
</dbReference>
<feature type="region of interest" description="Disordered" evidence="1">
    <location>
        <begin position="529"/>
        <end position="548"/>
    </location>
</feature>
<gene>
    <name evidence="3" type="ORF">FF38_13001</name>
</gene>
<comment type="caution">
    <text evidence="3">The sequence shown here is derived from an EMBL/GenBank/DDBJ whole genome shotgun (WGS) entry which is preliminary data.</text>
</comment>
<organism evidence="3 4">
    <name type="scientific">Lucilia cuprina</name>
    <name type="common">Green bottle fly</name>
    <name type="synonym">Australian sheep blowfly</name>
    <dbReference type="NCBI Taxonomy" id="7375"/>
    <lineage>
        <taxon>Eukaryota</taxon>
        <taxon>Metazoa</taxon>
        <taxon>Ecdysozoa</taxon>
        <taxon>Arthropoda</taxon>
        <taxon>Hexapoda</taxon>
        <taxon>Insecta</taxon>
        <taxon>Pterygota</taxon>
        <taxon>Neoptera</taxon>
        <taxon>Endopterygota</taxon>
        <taxon>Diptera</taxon>
        <taxon>Brachycera</taxon>
        <taxon>Muscomorpha</taxon>
        <taxon>Oestroidea</taxon>
        <taxon>Calliphoridae</taxon>
        <taxon>Luciliinae</taxon>
        <taxon>Lucilia</taxon>
    </lineage>
</organism>
<feature type="compositionally biased region" description="Acidic residues" evidence="1">
    <location>
        <begin position="641"/>
        <end position="657"/>
    </location>
</feature>
<name>A0A0L0C5Z8_LUCCU</name>
<dbReference type="InterPro" id="IPR001375">
    <property type="entry name" value="Peptidase_S9_cat"/>
</dbReference>
<evidence type="ECO:0000259" key="2">
    <source>
        <dbReference type="PROSITE" id="PS51497"/>
    </source>
</evidence>
<dbReference type="GO" id="GO:0006508">
    <property type="term" value="P:proteolysis"/>
    <property type="evidence" value="ECO:0007669"/>
    <property type="project" value="InterPro"/>
</dbReference>
<feature type="compositionally biased region" description="Polar residues" evidence="1">
    <location>
        <begin position="474"/>
        <end position="490"/>
    </location>
</feature>
<feature type="compositionally biased region" description="Basic and acidic residues" evidence="1">
    <location>
        <begin position="120"/>
        <end position="131"/>
    </location>
</feature>
<reference evidence="3 4" key="1">
    <citation type="journal article" date="2015" name="Nat. Commun.">
        <title>Lucilia cuprina genome unlocks parasitic fly biology to underpin future interventions.</title>
        <authorList>
            <person name="Anstead C.A."/>
            <person name="Korhonen P.K."/>
            <person name="Young N.D."/>
            <person name="Hall R.S."/>
            <person name="Jex A.R."/>
            <person name="Murali S.C."/>
            <person name="Hughes D.S."/>
            <person name="Lee S.F."/>
            <person name="Perry T."/>
            <person name="Stroehlein A.J."/>
            <person name="Ansell B.R."/>
            <person name="Breugelmans B."/>
            <person name="Hofmann A."/>
            <person name="Qu J."/>
            <person name="Dugan S."/>
            <person name="Lee S.L."/>
            <person name="Chao H."/>
            <person name="Dinh H."/>
            <person name="Han Y."/>
            <person name="Doddapaneni H.V."/>
            <person name="Worley K.C."/>
            <person name="Muzny D.M."/>
            <person name="Ioannidis P."/>
            <person name="Waterhouse R.M."/>
            <person name="Zdobnov E.M."/>
            <person name="James P.J."/>
            <person name="Bagnall N.H."/>
            <person name="Kotze A.C."/>
            <person name="Gibbs R.A."/>
            <person name="Richards S."/>
            <person name="Batterham P."/>
            <person name="Gasser R.B."/>
        </authorList>
    </citation>
    <scope>NUCLEOTIDE SEQUENCE [LARGE SCALE GENOMIC DNA]</scope>
    <source>
        <strain evidence="3 4">LS</strain>
        <tissue evidence="3">Full body</tissue>
    </source>
</reference>
<dbReference type="EMBL" id="JRES01000953">
    <property type="protein sequence ID" value="KNC26839.1"/>
    <property type="molecule type" value="Genomic_DNA"/>
</dbReference>
<dbReference type="OrthoDB" id="16520at2759"/>
<dbReference type="SUPFAM" id="SSF53474">
    <property type="entry name" value="alpha/beta-Hydrolases"/>
    <property type="match status" value="1"/>
</dbReference>
<keyword evidence="4" id="KW-1185">Reference proteome</keyword>